<protein>
    <submittedName>
        <fullName evidence="5">Penicillinase repressor</fullName>
    </submittedName>
</protein>
<dbReference type="InterPro" id="IPR005650">
    <property type="entry name" value="BlaI_family"/>
</dbReference>
<dbReference type="AlphaFoldDB" id="A0A0R1ZE30"/>
<dbReference type="STRING" id="1423820.FC64_GL000065"/>
<keyword evidence="2" id="KW-0805">Transcription regulation</keyword>
<dbReference type="RefSeq" id="WP_057906243.1">
    <property type="nucleotide sequence ID" value="NZ_AYYZ01000008.1"/>
</dbReference>
<comment type="similarity">
    <text evidence="1">Belongs to the BlaI transcriptional regulatory family.</text>
</comment>
<dbReference type="EMBL" id="AYYZ01000008">
    <property type="protein sequence ID" value="KRM53144.1"/>
    <property type="molecule type" value="Genomic_DNA"/>
</dbReference>
<sequence length="142" mass="16251">MSAKVEISNAEWEIMRLLWTLKSATSRQLTKLLSAKFQWKTATVKTLLRRLADKKIVRIEKNGRAFTYYPNVPEQETIEHQLMDSVGKICQMHVGKTLDEVIKEVPLTQNDIARLQETLKVKSKNAPTELECNCLSCSQSKS</sequence>
<evidence type="ECO:0000313" key="5">
    <source>
        <dbReference type="EMBL" id="KRM53144.1"/>
    </source>
</evidence>
<dbReference type="InterPro" id="IPR036388">
    <property type="entry name" value="WH-like_DNA-bd_sf"/>
</dbReference>
<dbReference type="InterPro" id="IPR014071">
    <property type="entry name" value="Cu_transp_CopY/TcrY"/>
</dbReference>
<evidence type="ECO:0000256" key="3">
    <source>
        <dbReference type="ARBA" id="ARBA00023125"/>
    </source>
</evidence>
<reference evidence="5 6" key="1">
    <citation type="journal article" date="2015" name="Genome Announc.">
        <title>Expanding the biotechnology potential of lactobacilli through comparative genomics of 213 strains and associated genera.</title>
        <authorList>
            <person name="Sun Z."/>
            <person name="Harris H.M."/>
            <person name="McCann A."/>
            <person name="Guo C."/>
            <person name="Argimon S."/>
            <person name="Zhang W."/>
            <person name="Yang X."/>
            <person name="Jeffery I.B."/>
            <person name="Cooney J.C."/>
            <person name="Kagawa T.F."/>
            <person name="Liu W."/>
            <person name="Song Y."/>
            <person name="Salvetti E."/>
            <person name="Wrobel A."/>
            <person name="Rasinkangas P."/>
            <person name="Parkhill J."/>
            <person name="Rea M.C."/>
            <person name="O'Sullivan O."/>
            <person name="Ritari J."/>
            <person name="Douillard F.P."/>
            <person name="Paul Ross R."/>
            <person name="Yang R."/>
            <person name="Briner A.E."/>
            <person name="Felis G.E."/>
            <person name="de Vos W.M."/>
            <person name="Barrangou R."/>
            <person name="Klaenhammer T.R."/>
            <person name="Caufield P.W."/>
            <person name="Cui Y."/>
            <person name="Zhang H."/>
            <person name="O'Toole P.W."/>
        </authorList>
    </citation>
    <scope>NUCLEOTIDE SEQUENCE [LARGE SCALE GENOMIC DNA]</scope>
    <source>
        <strain evidence="5 6">DSM 20653</strain>
    </source>
</reference>
<organism evidence="5 6">
    <name type="scientific">Ligilactobacillus araffinosus DSM 20653</name>
    <dbReference type="NCBI Taxonomy" id="1423820"/>
    <lineage>
        <taxon>Bacteria</taxon>
        <taxon>Bacillati</taxon>
        <taxon>Bacillota</taxon>
        <taxon>Bacilli</taxon>
        <taxon>Lactobacillales</taxon>
        <taxon>Lactobacillaceae</taxon>
        <taxon>Ligilactobacillus</taxon>
    </lineage>
</organism>
<keyword evidence="4" id="KW-0804">Transcription</keyword>
<accession>A0A0R1ZE30</accession>
<dbReference type="Proteomes" id="UP000051291">
    <property type="component" value="Unassembled WGS sequence"/>
</dbReference>
<dbReference type="GO" id="GO:0045892">
    <property type="term" value="P:negative regulation of DNA-templated transcription"/>
    <property type="evidence" value="ECO:0007669"/>
    <property type="project" value="InterPro"/>
</dbReference>
<keyword evidence="6" id="KW-1185">Reference proteome</keyword>
<evidence type="ECO:0000256" key="2">
    <source>
        <dbReference type="ARBA" id="ARBA00023015"/>
    </source>
</evidence>
<dbReference type="SUPFAM" id="SSF46785">
    <property type="entry name" value="Winged helix' DNA-binding domain"/>
    <property type="match status" value="1"/>
</dbReference>
<dbReference type="PATRIC" id="fig|1423820.4.peg.66"/>
<proteinExistence type="inferred from homology"/>
<dbReference type="InterPro" id="IPR036390">
    <property type="entry name" value="WH_DNA-bd_sf"/>
</dbReference>
<dbReference type="Gene3D" id="1.10.10.10">
    <property type="entry name" value="Winged helix-like DNA-binding domain superfamily/Winged helix DNA-binding domain"/>
    <property type="match status" value="1"/>
</dbReference>
<comment type="caution">
    <text evidence="5">The sequence shown here is derived from an EMBL/GenBank/DDBJ whole genome shotgun (WGS) entry which is preliminary data.</text>
</comment>
<name>A0A0R1ZE30_9LACO</name>
<dbReference type="Pfam" id="PF03965">
    <property type="entry name" value="Penicillinase_R"/>
    <property type="match status" value="1"/>
</dbReference>
<keyword evidence="3" id="KW-0238">DNA-binding</keyword>
<dbReference type="NCBIfam" id="TIGR02698">
    <property type="entry name" value="CopY_TcrY"/>
    <property type="match status" value="1"/>
</dbReference>
<evidence type="ECO:0000256" key="1">
    <source>
        <dbReference type="ARBA" id="ARBA00011046"/>
    </source>
</evidence>
<evidence type="ECO:0000313" key="6">
    <source>
        <dbReference type="Proteomes" id="UP000051291"/>
    </source>
</evidence>
<gene>
    <name evidence="5" type="ORF">FC64_GL000065</name>
</gene>
<dbReference type="PIRSF" id="PIRSF019455">
    <property type="entry name" value="CopR_AtkY"/>
    <property type="match status" value="1"/>
</dbReference>
<dbReference type="GO" id="GO:0003677">
    <property type="term" value="F:DNA binding"/>
    <property type="evidence" value="ECO:0007669"/>
    <property type="project" value="UniProtKB-KW"/>
</dbReference>
<evidence type="ECO:0000256" key="4">
    <source>
        <dbReference type="ARBA" id="ARBA00023163"/>
    </source>
</evidence>